<keyword evidence="9 10" id="KW-0998">Cell outer membrane</keyword>
<protein>
    <submittedName>
        <fullName evidence="12">Outer membrane receptor for ferrienterochelin and colicins</fullName>
    </submittedName>
</protein>
<gene>
    <name evidence="12" type="ORF">SAMN05421797_1011023</name>
</gene>
<evidence type="ECO:0000256" key="10">
    <source>
        <dbReference type="PROSITE-ProRule" id="PRU01360"/>
    </source>
</evidence>
<comment type="similarity">
    <text evidence="10">Belongs to the TonB-dependent receptor family.</text>
</comment>
<dbReference type="GO" id="GO:0009279">
    <property type="term" value="C:cell outer membrane"/>
    <property type="evidence" value="ECO:0007669"/>
    <property type="project" value="UniProtKB-SubCell"/>
</dbReference>
<evidence type="ECO:0000256" key="1">
    <source>
        <dbReference type="ARBA" id="ARBA00004571"/>
    </source>
</evidence>
<dbReference type="PANTHER" id="PTHR30069:SF29">
    <property type="entry name" value="HEMOGLOBIN AND HEMOGLOBIN-HAPTOGLOBIN-BINDING PROTEIN 1-RELATED"/>
    <property type="match status" value="1"/>
</dbReference>
<dbReference type="GO" id="GO:0044718">
    <property type="term" value="P:siderophore transmembrane transport"/>
    <property type="evidence" value="ECO:0007669"/>
    <property type="project" value="TreeGrafter"/>
</dbReference>
<keyword evidence="2 10" id="KW-0813">Transport</keyword>
<name>A0A1N6QTW6_9FLAO</name>
<organism evidence="12 13">
    <name type="scientific">Maribacter ulvicola</name>
    <dbReference type="NCBI Taxonomy" id="228959"/>
    <lineage>
        <taxon>Bacteria</taxon>
        <taxon>Pseudomonadati</taxon>
        <taxon>Bacteroidota</taxon>
        <taxon>Flavobacteriia</taxon>
        <taxon>Flavobacteriales</taxon>
        <taxon>Flavobacteriaceae</taxon>
        <taxon>Maribacter</taxon>
    </lineage>
</organism>
<dbReference type="Gene3D" id="2.40.170.20">
    <property type="entry name" value="TonB-dependent receptor, beta-barrel domain"/>
    <property type="match status" value="1"/>
</dbReference>
<dbReference type="EMBL" id="FTMA01000001">
    <property type="protein sequence ID" value="SIQ20051.1"/>
    <property type="molecule type" value="Genomic_DNA"/>
</dbReference>
<dbReference type="SUPFAM" id="SSF56935">
    <property type="entry name" value="Porins"/>
    <property type="match status" value="1"/>
</dbReference>
<keyword evidence="6" id="KW-0798">TonB box</keyword>
<dbReference type="Proteomes" id="UP000186953">
    <property type="component" value="Unassembled WGS sequence"/>
</dbReference>
<feature type="domain" description="TonB-dependent receptor-like beta-barrel" evidence="11">
    <location>
        <begin position="53"/>
        <end position="375"/>
    </location>
</feature>
<dbReference type="InterPro" id="IPR039426">
    <property type="entry name" value="TonB-dep_rcpt-like"/>
</dbReference>
<evidence type="ECO:0000313" key="13">
    <source>
        <dbReference type="Proteomes" id="UP000186953"/>
    </source>
</evidence>
<reference evidence="13" key="1">
    <citation type="submission" date="2017-01" db="EMBL/GenBank/DDBJ databases">
        <authorList>
            <person name="Varghese N."/>
            <person name="Submissions S."/>
        </authorList>
    </citation>
    <scope>NUCLEOTIDE SEQUENCE [LARGE SCALE GENOMIC DNA]</scope>
    <source>
        <strain evidence="13">DSM 15366</strain>
    </source>
</reference>
<proteinExistence type="inferred from homology"/>
<comment type="subcellular location">
    <subcellularLocation>
        <location evidence="1 10">Cell outer membrane</location>
        <topology evidence="1 10">Multi-pass membrane protein</topology>
    </subcellularLocation>
</comment>
<evidence type="ECO:0000256" key="2">
    <source>
        <dbReference type="ARBA" id="ARBA00022448"/>
    </source>
</evidence>
<evidence type="ECO:0000259" key="11">
    <source>
        <dbReference type="Pfam" id="PF00593"/>
    </source>
</evidence>
<evidence type="ECO:0000256" key="6">
    <source>
        <dbReference type="ARBA" id="ARBA00023077"/>
    </source>
</evidence>
<evidence type="ECO:0000256" key="7">
    <source>
        <dbReference type="ARBA" id="ARBA00023136"/>
    </source>
</evidence>
<dbReference type="InterPro" id="IPR036942">
    <property type="entry name" value="Beta-barrel_TonB_sf"/>
</dbReference>
<dbReference type="AlphaFoldDB" id="A0A1N6QTW6"/>
<keyword evidence="7 10" id="KW-0472">Membrane</keyword>
<keyword evidence="8 12" id="KW-0675">Receptor</keyword>
<dbReference type="GO" id="GO:0015344">
    <property type="term" value="F:siderophore uptake transmembrane transporter activity"/>
    <property type="evidence" value="ECO:0007669"/>
    <property type="project" value="TreeGrafter"/>
</dbReference>
<dbReference type="Pfam" id="PF00593">
    <property type="entry name" value="TonB_dep_Rec_b-barrel"/>
    <property type="match status" value="1"/>
</dbReference>
<evidence type="ECO:0000256" key="9">
    <source>
        <dbReference type="ARBA" id="ARBA00023237"/>
    </source>
</evidence>
<keyword evidence="13" id="KW-1185">Reference proteome</keyword>
<dbReference type="PANTHER" id="PTHR30069">
    <property type="entry name" value="TONB-DEPENDENT OUTER MEMBRANE RECEPTOR"/>
    <property type="match status" value="1"/>
</dbReference>
<evidence type="ECO:0000256" key="5">
    <source>
        <dbReference type="ARBA" id="ARBA00022729"/>
    </source>
</evidence>
<dbReference type="PROSITE" id="PS52016">
    <property type="entry name" value="TONB_DEPENDENT_REC_3"/>
    <property type="match status" value="1"/>
</dbReference>
<accession>A0A1N6QTW6</accession>
<evidence type="ECO:0000256" key="4">
    <source>
        <dbReference type="ARBA" id="ARBA00022692"/>
    </source>
</evidence>
<keyword evidence="4 10" id="KW-0812">Transmembrane</keyword>
<keyword evidence="5" id="KW-0732">Signal</keyword>
<evidence type="ECO:0000256" key="3">
    <source>
        <dbReference type="ARBA" id="ARBA00022452"/>
    </source>
</evidence>
<evidence type="ECO:0000313" key="12">
    <source>
        <dbReference type="EMBL" id="SIQ20051.1"/>
    </source>
</evidence>
<dbReference type="InterPro" id="IPR000531">
    <property type="entry name" value="Beta-barrel_TonB"/>
</dbReference>
<dbReference type="STRING" id="228959.SAMN05421797_1011023"/>
<sequence length="400" mass="45410">MYISDYKSKSIEHIFETGELDSEGFLNHNFLRPEFKIYFTPNKNHTAILGFGTTSEKINRDDTGNNSLNAQFVYGQYDATFGKLNVILGARYDNTKDFSSQFSPKLAASYQISNEVKIQGSIGRGFKAPDVRQLFFDWPRSNDHILGYNAVLGAFEQYQNDIAQVFVPASEFTGTLKPERSVSYNLGLTYNPNRRFSADINFFRNNIKDMIVSQVVAVLNDGYRLRASNNVSSAYTQGVEVNTRIKVSNNLRFNLGYQYLDAVDNDALNAFKNGEVTTIVNGEEITLTERDYKGMFDRSKHMFTAKLFYELPQYGLDMNIRASLKSDYGYEDNDTNENGYYDAYDVSINGLGLVDYAINKKLGKSFVLGAGVDNIFDYTDPLNNQFVGGRIFYTKLNYSF</sequence>
<keyword evidence="3 10" id="KW-1134">Transmembrane beta strand</keyword>
<evidence type="ECO:0000256" key="8">
    <source>
        <dbReference type="ARBA" id="ARBA00023170"/>
    </source>
</evidence>